<name>A0A2R6PBS0_9APHY</name>
<evidence type="ECO:0000313" key="3">
    <source>
        <dbReference type="Proteomes" id="UP000186601"/>
    </source>
</evidence>
<comment type="caution">
    <text evidence="2">The sequence shown here is derived from an EMBL/GenBank/DDBJ whole genome shotgun (WGS) entry which is preliminary data.</text>
</comment>
<dbReference type="Gene3D" id="2.60.120.10">
    <property type="entry name" value="Jelly Rolls"/>
    <property type="match status" value="1"/>
</dbReference>
<feature type="region of interest" description="Disordered" evidence="1">
    <location>
        <begin position="155"/>
        <end position="176"/>
    </location>
</feature>
<sequence length="207" mass="22011">MSGKSNDQYSAFRVSRPPYRRAKAGCPDMFNHIRISQYFALLPDLKRFYTLCPPFAAGCVVIYGATELPHRLTAFYFWSIASPPYLNQRRRLPTLSKMNTFLTSVLCAFLLSHATIAAPAASSSAASSSMIPAGSGTSIASAASATPTVPYASNNPNGIMWNPDSDSGEPQPIRGGLGATILGPQNVAIDIQNPDILAPPTTDAGTV</sequence>
<dbReference type="EMBL" id="MLYV02000512">
    <property type="protein sequence ID" value="PSR88463.1"/>
    <property type="molecule type" value="Genomic_DNA"/>
</dbReference>
<dbReference type="STRING" id="98765.A0A2R6PBS0"/>
<dbReference type="InterPro" id="IPR014710">
    <property type="entry name" value="RmlC-like_jellyroll"/>
</dbReference>
<evidence type="ECO:0000313" key="2">
    <source>
        <dbReference type="EMBL" id="PSR88463.1"/>
    </source>
</evidence>
<proteinExistence type="predicted"/>
<gene>
    <name evidence="2" type="ORF">PHLCEN_2v5143</name>
</gene>
<reference evidence="2 3" key="1">
    <citation type="submission" date="2018-02" db="EMBL/GenBank/DDBJ databases">
        <title>Genome sequence of the basidiomycete white-rot fungus Phlebia centrifuga.</title>
        <authorList>
            <person name="Granchi Z."/>
            <person name="Peng M."/>
            <person name="de Vries R.P."/>
            <person name="Hilden K."/>
            <person name="Makela M.R."/>
            <person name="Grigoriev I."/>
            <person name="Riley R."/>
        </authorList>
    </citation>
    <scope>NUCLEOTIDE SEQUENCE [LARGE SCALE GENOMIC DNA]</scope>
    <source>
        <strain evidence="2 3">FBCC195</strain>
    </source>
</reference>
<dbReference type="AlphaFoldDB" id="A0A2R6PBS0"/>
<dbReference type="OrthoDB" id="10263073at2759"/>
<evidence type="ECO:0000256" key="1">
    <source>
        <dbReference type="SAM" id="MobiDB-lite"/>
    </source>
</evidence>
<protein>
    <submittedName>
        <fullName evidence="2">Uncharacterized protein</fullName>
    </submittedName>
</protein>
<keyword evidence="3" id="KW-1185">Reference proteome</keyword>
<organism evidence="2 3">
    <name type="scientific">Hermanssonia centrifuga</name>
    <dbReference type="NCBI Taxonomy" id="98765"/>
    <lineage>
        <taxon>Eukaryota</taxon>
        <taxon>Fungi</taxon>
        <taxon>Dikarya</taxon>
        <taxon>Basidiomycota</taxon>
        <taxon>Agaricomycotina</taxon>
        <taxon>Agaricomycetes</taxon>
        <taxon>Polyporales</taxon>
        <taxon>Meruliaceae</taxon>
        <taxon>Hermanssonia</taxon>
    </lineage>
</organism>
<dbReference type="Proteomes" id="UP000186601">
    <property type="component" value="Unassembled WGS sequence"/>
</dbReference>
<accession>A0A2R6PBS0</accession>